<keyword evidence="6" id="KW-0812">Transmembrane</keyword>
<reference evidence="15" key="1">
    <citation type="submission" date="2016-10" db="EMBL/GenBank/DDBJ databases">
        <authorList>
            <person name="Varghese N."/>
            <person name="Submissions S."/>
        </authorList>
    </citation>
    <scope>NUCLEOTIDE SEQUENCE [LARGE SCALE GENOMIC DNA]</scope>
    <source>
        <strain evidence="15">DSM 9751</strain>
    </source>
</reference>
<evidence type="ECO:0000256" key="3">
    <source>
        <dbReference type="ARBA" id="ARBA00022448"/>
    </source>
</evidence>
<evidence type="ECO:0000313" key="15">
    <source>
        <dbReference type="Proteomes" id="UP000198982"/>
    </source>
</evidence>
<dbReference type="Gene3D" id="3.30.1300.30">
    <property type="entry name" value="GSPII I/J protein-like"/>
    <property type="match status" value="1"/>
</dbReference>
<dbReference type="NCBIfam" id="NF037980">
    <property type="entry name" value="T2SS_GspK"/>
    <property type="match status" value="1"/>
</dbReference>
<dbReference type="PANTHER" id="PTHR38831">
    <property type="entry name" value="TYPE II SECRETION SYSTEM PROTEIN K"/>
    <property type="match status" value="1"/>
</dbReference>
<keyword evidence="15" id="KW-1185">Reference proteome</keyword>
<sequence>MNSHSPGAAKQRGMAIISALLIAAVVAVLAAGMLARQTVLTRAVEAEQARIVGAQVLQGGLEYSRQLLWQARQREVLTRLDQPWARPLGDPAPGASGGGFQGRLQDLQGKFNLRNLVFNQQVDPEQVQAFYQLCQLLGVDAALSRRISQRVIASYPQRLSSPATAAGTPGAFNSGRLTSPGAAQQILPPRQPMLRSLDDLLGVQGVDEALLARLEPYVSVLPGNTWVNGNTASAEVLAAAVPGLSLSQARALVAERDAGHWFINRGDFVNRLHLPFAVQERIKVGITSEWFLLQGQVRRDQRQITLHALLHRPEDRMPQVIWSRVGA</sequence>
<evidence type="ECO:0000256" key="5">
    <source>
        <dbReference type="ARBA" id="ARBA00022519"/>
    </source>
</evidence>
<protein>
    <recommendedName>
        <fullName evidence="10">Type II secretion system protein K</fullName>
    </recommendedName>
</protein>
<evidence type="ECO:0000256" key="10">
    <source>
        <dbReference type="PIRNR" id="PIRNR002786"/>
    </source>
</evidence>
<feature type="region of interest" description="Disordered" evidence="11">
    <location>
        <begin position="159"/>
        <end position="182"/>
    </location>
</feature>
<keyword evidence="8" id="KW-1133">Transmembrane helix</keyword>
<dbReference type="Proteomes" id="UP000198982">
    <property type="component" value="Unassembled WGS sequence"/>
</dbReference>
<dbReference type="SUPFAM" id="SSF54523">
    <property type="entry name" value="Pili subunits"/>
    <property type="match status" value="1"/>
</dbReference>
<evidence type="ECO:0000259" key="13">
    <source>
        <dbReference type="Pfam" id="PF21687"/>
    </source>
</evidence>
<accession>A0A1H4PAW7</accession>
<evidence type="ECO:0000259" key="12">
    <source>
        <dbReference type="Pfam" id="PF03934"/>
    </source>
</evidence>
<dbReference type="PANTHER" id="PTHR38831:SF1">
    <property type="entry name" value="TYPE II SECRETION SYSTEM PROTEIN K-RELATED"/>
    <property type="match status" value="1"/>
</dbReference>
<evidence type="ECO:0000256" key="6">
    <source>
        <dbReference type="ARBA" id="ARBA00022692"/>
    </source>
</evidence>
<keyword evidence="7" id="KW-0653">Protein transport</keyword>
<name>A0A1H4PAW7_9PSED</name>
<dbReference type="Pfam" id="PF21687">
    <property type="entry name" value="T2SSK_1st"/>
    <property type="match status" value="1"/>
</dbReference>
<dbReference type="GO" id="GO:0009306">
    <property type="term" value="P:protein secretion"/>
    <property type="evidence" value="ECO:0007669"/>
    <property type="project" value="InterPro"/>
</dbReference>
<dbReference type="EMBL" id="FNTJ01000001">
    <property type="protein sequence ID" value="SEC04368.1"/>
    <property type="molecule type" value="Genomic_DNA"/>
</dbReference>
<keyword evidence="3 10" id="KW-0813">Transport</keyword>
<dbReference type="RefSeq" id="WP_092315117.1">
    <property type="nucleotide sequence ID" value="NZ_FNTJ01000001.1"/>
</dbReference>
<evidence type="ECO:0000256" key="1">
    <source>
        <dbReference type="ARBA" id="ARBA00004533"/>
    </source>
</evidence>
<keyword evidence="4 10" id="KW-1003">Cell membrane</keyword>
<comment type="subcellular location">
    <subcellularLocation>
        <location evidence="1 10">Cell inner membrane</location>
    </subcellularLocation>
</comment>
<evidence type="ECO:0000256" key="4">
    <source>
        <dbReference type="ARBA" id="ARBA00022475"/>
    </source>
</evidence>
<keyword evidence="5 10" id="KW-0997">Cell inner membrane</keyword>
<dbReference type="AlphaFoldDB" id="A0A1H4PAW7"/>
<organism evidence="14 15">
    <name type="scientific">Pseudomonas saponiphila</name>
    <dbReference type="NCBI Taxonomy" id="556534"/>
    <lineage>
        <taxon>Bacteria</taxon>
        <taxon>Pseudomonadati</taxon>
        <taxon>Pseudomonadota</taxon>
        <taxon>Gammaproteobacteria</taxon>
        <taxon>Pseudomonadales</taxon>
        <taxon>Pseudomonadaceae</taxon>
        <taxon>Pseudomonas</taxon>
    </lineage>
</organism>
<evidence type="ECO:0000256" key="9">
    <source>
        <dbReference type="ARBA" id="ARBA00023136"/>
    </source>
</evidence>
<dbReference type="Pfam" id="PF03934">
    <property type="entry name" value="T2SSK"/>
    <property type="match status" value="1"/>
</dbReference>
<proteinExistence type="inferred from homology"/>
<comment type="similarity">
    <text evidence="2 10">Belongs to the GSP K family.</text>
</comment>
<evidence type="ECO:0000256" key="11">
    <source>
        <dbReference type="SAM" id="MobiDB-lite"/>
    </source>
</evidence>
<feature type="domain" description="T2SS protein K first SAM-like" evidence="13">
    <location>
        <begin position="109"/>
        <end position="222"/>
    </location>
</feature>
<gene>
    <name evidence="14" type="ORF">SAMN05216178_3227</name>
</gene>
<dbReference type="InterPro" id="IPR045584">
    <property type="entry name" value="Pilin-like"/>
</dbReference>
<dbReference type="InterPro" id="IPR049179">
    <property type="entry name" value="T2SSK_SAM-like_2nd"/>
</dbReference>
<dbReference type="SUPFAM" id="SSF158544">
    <property type="entry name" value="GspK insert domain-like"/>
    <property type="match status" value="1"/>
</dbReference>
<dbReference type="InterPro" id="IPR049031">
    <property type="entry name" value="T2SSK_SAM-like_1st"/>
</dbReference>
<dbReference type="Gene3D" id="1.10.40.60">
    <property type="entry name" value="EpsJ-like"/>
    <property type="match status" value="2"/>
</dbReference>
<dbReference type="GO" id="GO:0005886">
    <property type="term" value="C:plasma membrane"/>
    <property type="evidence" value="ECO:0007669"/>
    <property type="project" value="UniProtKB-SubCell"/>
</dbReference>
<evidence type="ECO:0000313" key="14">
    <source>
        <dbReference type="EMBL" id="SEC04368.1"/>
    </source>
</evidence>
<evidence type="ECO:0000256" key="2">
    <source>
        <dbReference type="ARBA" id="ARBA00007246"/>
    </source>
</evidence>
<evidence type="ECO:0000256" key="7">
    <source>
        <dbReference type="ARBA" id="ARBA00022927"/>
    </source>
</evidence>
<keyword evidence="9 10" id="KW-0472">Membrane</keyword>
<dbReference type="InterPro" id="IPR010994">
    <property type="entry name" value="RuvA_2-like"/>
</dbReference>
<dbReference type="InterPro" id="IPR005628">
    <property type="entry name" value="GspK"/>
</dbReference>
<evidence type="ECO:0000256" key="8">
    <source>
        <dbReference type="ARBA" id="ARBA00022989"/>
    </source>
</evidence>
<dbReference type="SUPFAM" id="SSF47781">
    <property type="entry name" value="RuvA domain 2-like"/>
    <property type="match status" value="1"/>
</dbReference>
<dbReference type="InterPro" id="IPR038072">
    <property type="entry name" value="GspK_central_sf"/>
</dbReference>
<dbReference type="PIRSF" id="PIRSF002786">
    <property type="entry name" value="XcpX"/>
    <property type="match status" value="1"/>
</dbReference>
<feature type="domain" description="T2SS protein K second SAM-like" evidence="12">
    <location>
        <begin position="227"/>
        <end position="274"/>
    </location>
</feature>